<feature type="domain" description="NERD" evidence="2">
    <location>
        <begin position="12"/>
        <end position="130"/>
    </location>
</feature>
<dbReference type="Proteomes" id="UP000591537">
    <property type="component" value="Unassembled WGS sequence"/>
</dbReference>
<name>A0A7W9THT6_9ACTN</name>
<evidence type="ECO:0000259" key="2">
    <source>
        <dbReference type="PROSITE" id="PS50965"/>
    </source>
</evidence>
<gene>
    <name evidence="3" type="ORF">HNR57_006510</name>
</gene>
<comment type="caution">
    <text evidence="3">The sequence shown here is derived from an EMBL/GenBank/DDBJ whole genome shotgun (WGS) entry which is preliminary data.</text>
</comment>
<organism evidence="3 4">
    <name type="scientific">Streptomyces paradoxus</name>
    <dbReference type="NCBI Taxonomy" id="66375"/>
    <lineage>
        <taxon>Bacteria</taxon>
        <taxon>Bacillati</taxon>
        <taxon>Actinomycetota</taxon>
        <taxon>Actinomycetes</taxon>
        <taxon>Kitasatosporales</taxon>
        <taxon>Streptomycetaceae</taxon>
        <taxon>Streptomyces</taxon>
    </lineage>
</organism>
<proteinExistence type="predicted"/>
<reference evidence="3 4" key="1">
    <citation type="submission" date="2020-08" db="EMBL/GenBank/DDBJ databases">
        <title>Genomic Encyclopedia of Type Strains, Phase IV (KMG-IV): sequencing the most valuable type-strain genomes for metagenomic binning, comparative biology and taxonomic classification.</title>
        <authorList>
            <person name="Goeker M."/>
        </authorList>
    </citation>
    <scope>NUCLEOTIDE SEQUENCE [LARGE SCALE GENOMIC DNA]</scope>
    <source>
        <strain evidence="3 4">DSM 43350</strain>
    </source>
</reference>
<dbReference type="InterPro" id="IPR011528">
    <property type="entry name" value="NERD"/>
</dbReference>
<evidence type="ECO:0000256" key="1">
    <source>
        <dbReference type="SAM" id="MobiDB-lite"/>
    </source>
</evidence>
<keyword evidence="4" id="KW-1185">Reference proteome</keyword>
<evidence type="ECO:0000313" key="4">
    <source>
        <dbReference type="Proteomes" id="UP000591537"/>
    </source>
</evidence>
<dbReference type="PROSITE" id="PS50965">
    <property type="entry name" value="NERD"/>
    <property type="match status" value="1"/>
</dbReference>
<feature type="region of interest" description="Disordered" evidence="1">
    <location>
        <begin position="292"/>
        <end position="347"/>
    </location>
</feature>
<dbReference type="AlphaFoldDB" id="A0A7W9THT6"/>
<accession>A0A7W9THT6</accession>
<protein>
    <recommendedName>
        <fullName evidence="2">NERD domain-containing protein</fullName>
    </recommendedName>
</protein>
<dbReference type="Pfam" id="PF08378">
    <property type="entry name" value="NERD"/>
    <property type="match status" value="1"/>
</dbReference>
<feature type="compositionally biased region" description="Basic residues" evidence="1">
    <location>
        <begin position="308"/>
        <end position="320"/>
    </location>
</feature>
<evidence type="ECO:0000313" key="3">
    <source>
        <dbReference type="EMBL" id="MBB6080561.1"/>
    </source>
</evidence>
<dbReference type="EMBL" id="JACHGV010000012">
    <property type="protein sequence ID" value="MBB6080561.1"/>
    <property type="molecule type" value="Genomic_DNA"/>
</dbReference>
<sequence length="408" mass="45846">MREGRWTTVTESEFDHEHRGLEAIREKLPDADPWRAWSNFTFTANTGHVREVDLLVVAPGGVYMIELKDWHGSVTSENGTWVQTTPGGHRRPHGNPLHLVNKKAKELASLLGQHGRRVWVGEAVCFTDGGLRVRLPAHDQNGVYTVDELVAMLKRPPRDERRRITAIDSREIKTALDRTGIRKSEAEYKVGPYQLDRKSFDSGPTWADYKAHHSELPEVARVRVYLSERGSEASIRRSVENAARREAAVLQRFKHPGVVQLKQYYPSGHAAGPALIFDYDPRTLRLDEYLLQHGKGRRPAGPDQRCPPSRRRTRNRHPDRKRSVPDADGGPTGAVGPGETRTNARTRCPCSGIKVSSVRWRRVAVRTPQAAPARQPASRFILRICLSKTPAGARRRSTRARAARGPAV</sequence>